<dbReference type="GO" id="GO:0048731">
    <property type="term" value="P:system development"/>
    <property type="evidence" value="ECO:0007669"/>
    <property type="project" value="UniProtKB-ARBA"/>
</dbReference>
<dbReference type="Pfam" id="PF00595">
    <property type="entry name" value="PDZ"/>
    <property type="match status" value="1"/>
</dbReference>
<dbReference type="InterPro" id="IPR011993">
    <property type="entry name" value="PH-like_dom_sf"/>
</dbReference>
<dbReference type="EMBL" id="JARKIK010000043">
    <property type="protein sequence ID" value="KAK8736872.1"/>
    <property type="molecule type" value="Genomic_DNA"/>
</dbReference>
<dbReference type="InterPro" id="IPR036034">
    <property type="entry name" value="PDZ_sf"/>
</dbReference>
<dbReference type="SMART" id="SM00295">
    <property type="entry name" value="B41"/>
    <property type="match status" value="1"/>
</dbReference>
<dbReference type="SUPFAM" id="SSF47031">
    <property type="entry name" value="Second domain of FERM"/>
    <property type="match status" value="1"/>
</dbReference>
<feature type="region of interest" description="Disordered" evidence="1">
    <location>
        <begin position="1040"/>
        <end position="1062"/>
    </location>
</feature>
<dbReference type="Gene3D" id="2.30.42.10">
    <property type="match status" value="1"/>
</dbReference>
<dbReference type="InterPro" id="IPR014352">
    <property type="entry name" value="FERM/acyl-CoA-bd_prot_sf"/>
</dbReference>
<feature type="domain" description="PDZ" evidence="3">
    <location>
        <begin position="959"/>
        <end position="1039"/>
    </location>
</feature>
<feature type="compositionally biased region" description="Low complexity" evidence="1">
    <location>
        <begin position="1052"/>
        <end position="1062"/>
    </location>
</feature>
<evidence type="ECO:0000259" key="2">
    <source>
        <dbReference type="PROSITE" id="PS50057"/>
    </source>
</evidence>
<dbReference type="Gene3D" id="1.20.80.10">
    <property type="match status" value="1"/>
</dbReference>
<dbReference type="InterPro" id="IPR019749">
    <property type="entry name" value="Band_41_domain"/>
</dbReference>
<evidence type="ECO:0000256" key="1">
    <source>
        <dbReference type="SAM" id="MobiDB-lite"/>
    </source>
</evidence>
<accession>A0AAW0XBA4</accession>
<dbReference type="InterPro" id="IPR052074">
    <property type="entry name" value="NonRcpt_TyrProt_Phosphatase"/>
</dbReference>
<evidence type="ECO:0000313" key="4">
    <source>
        <dbReference type="EMBL" id="KAK8736872.1"/>
    </source>
</evidence>
<feature type="compositionally biased region" description="Low complexity" evidence="1">
    <location>
        <begin position="686"/>
        <end position="706"/>
    </location>
</feature>
<dbReference type="AlphaFoldDB" id="A0AAW0XBA4"/>
<dbReference type="Gene3D" id="2.30.29.30">
    <property type="entry name" value="Pleckstrin-homology domain (PH domain)/Phosphotyrosine-binding domain (PTB)"/>
    <property type="match status" value="1"/>
</dbReference>
<dbReference type="InterPro" id="IPR001478">
    <property type="entry name" value="PDZ"/>
</dbReference>
<gene>
    <name evidence="4" type="ORF">OTU49_004694</name>
</gene>
<evidence type="ECO:0000259" key="3">
    <source>
        <dbReference type="PROSITE" id="PS50106"/>
    </source>
</evidence>
<proteinExistence type="predicted"/>
<feature type="region of interest" description="Disordered" evidence="1">
    <location>
        <begin position="684"/>
        <end position="706"/>
    </location>
</feature>
<feature type="region of interest" description="Disordered" evidence="1">
    <location>
        <begin position="247"/>
        <end position="270"/>
    </location>
</feature>
<keyword evidence="5" id="KW-1185">Reference proteome</keyword>
<evidence type="ECO:0000313" key="5">
    <source>
        <dbReference type="Proteomes" id="UP001445076"/>
    </source>
</evidence>
<feature type="compositionally biased region" description="Polar residues" evidence="1">
    <location>
        <begin position="1040"/>
        <end position="1051"/>
    </location>
</feature>
<feature type="region of interest" description="Disordered" evidence="1">
    <location>
        <begin position="828"/>
        <end position="849"/>
    </location>
</feature>
<sequence length="1196" mass="130324">MTHNLPAHGLTLVDIFQLLVERLNSRDRINYTAIVRSLYEEVLGPPLPPPRPPDPVMARQRSYSALDTRTSTSRRPSSLSLSQRSASVEELNQHPHHSLGSVKPAWISQTQPTDIYPTTWDQDFNHLSSMQDINQLTPSFRTSTRLVDMSSENPQTNLLTSKINFHSMDTISSKKENIIPNSLEWSKLPSMRGTMKSILEVSSTQTSPVKTSPEGNSDNIFPYKDSRTVTVTRSATVAGIMKTPVMEAQEGGAPGTQKKVPPKKPPRSRAMSVDNLLNSATELRRNLYEVVPKKRRLVMRTPSRLYHFTDSHLSTVVGCANTKLPPILGPEFVVRNKEPTKALTLLQDAQRGVVKKVTVILVTGRRLEVTCDPATTRVSHILQAVFQEENLPLKQVLGLAVLGSGEFHFVAPQTKLHKVSPPGWKERHPTKDGLIQDNFTLHLRFIYYLKFNNAEEMECSSRQLLYLQLRHDLLEGRFPLPSDDLLHVAALALQAEFGHKKEKDMGYFLAEHYVPESLLRGGRTVEVSQKLQQYHAALADLYYSEAQARFITTLQDTPYYGTHLYHVTQDKVRQQCWLGIRREGVLVSSSGALTCETITGATLHPWQSVKRMSYTTHRLTFAVRALDKSVKLKFNLQENRSRHVFYLATVHQSFQHDATVLSCLALPAGGSGLPGEVVLPQQEFHSQAPSSASSATTTARTSLSSAGTAEDIASGYHLTDAPGSLENIQGAESEHKDNTNCCVGFEAEKVSEATSLWPVLLGEHKSSNSLSRDNFLSDILWRSGDETDEVFSIENLENEQQVHQHEQREVARVANTVKTSVPRVFHQRSKSNIENTSSSKEGPGGITPELTREFGSDESLLASPKKGHAVRMGTRVSAAALQKRRLRSAEVLQHQLHHHLPSLQELNTTPAAVVVEPSLRSVVVEEESVSDSLLERFLQCSGGGAAGAAAAVCERRLRSITLHKEEGSLGVMIAEGADHGLYIQAVSPGGPAAMEGSLKPGDRIVGINGRSVENLPYTAAVDLLRQISQQVTLLVSQPVTTPSPMPSQSNLTHTATPTQAVPTPPAAAAATITKDTGSLARGAENVCEGAKSTCAGAGNARPHIGEATVRAVGGVVTFVREVRSGPVTVITLNAGSPPPLGEPPHHHPADLTTVPAVGITLGTHLTHTSQLSTPPAAAAVVATTSSAATTSQNVKN</sequence>
<dbReference type="Pfam" id="PF00373">
    <property type="entry name" value="FERM_M"/>
    <property type="match status" value="1"/>
</dbReference>
<feature type="region of interest" description="Disordered" evidence="1">
    <location>
        <begin position="42"/>
        <end position="104"/>
    </location>
</feature>
<dbReference type="GO" id="GO:0009887">
    <property type="term" value="P:animal organ morphogenesis"/>
    <property type="evidence" value="ECO:0007669"/>
    <property type="project" value="UniProtKB-ARBA"/>
</dbReference>
<feature type="compositionally biased region" description="Low complexity" evidence="1">
    <location>
        <begin position="66"/>
        <end position="86"/>
    </location>
</feature>
<dbReference type="SMART" id="SM00228">
    <property type="entry name" value="PDZ"/>
    <property type="match status" value="1"/>
</dbReference>
<dbReference type="PROSITE" id="PS50057">
    <property type="entry name" value="FERM_3"/>
    <property type="match status" value="1"/>
</dbReference>
<dbReference type="PANTHER" id="PTHR46900">
    <property type="entry name" value="TYROSINE-PROTEIN PHOSPHATASE NON-RECEPTOR TYPE 13"/>
    <property type="match status" value="1"/>
</dbReference>
<reference evidence="4 5" key="1">
    <citation type="journal article" date="2024" name="BMC Genomics">
        <title>Genome assembly of redclaw crayfish (Cherax quadricarinatus) provides insights into its immune adaptation and hypoxia tolerance.</title>
        <authorList>
            <person name="Liu Z."/>
            <person name="Zheng J."/>
            <person name="Li H."/>
            <person name="Fang K."/>
            <person name="Wang S."/>
            <person name="He J."/>
            <person name="Zhou D."/>
            <person name="Weng S."/>
            <person name="Chi M."/>
            <person name="Gu Z."/>
            <person name="He J."/>
            <person name="Li F."/>
            <person name="Wang M."/>
        </authorList>
    </citation>
    <scope>NUCLEOTIDE SEQUENCE [LARGE SCALE GENOMIC DNA]</scope>
    <source>
        <strain evidence="4">ZL_2023a</strain>
    </source>
</reference>
<evidence type="ECO:0008006" key="6">
    <source>
        <dbReference type="Google" id="ProtNLM"/>
    </source>
</evidence>
<dbReference type="InterPro" id="IPR019748">
    <property type="entry name" value="FERM_central"/>
</dbReference>
<name>A0AAW0XBA4_CHEQU</name>
<comment type="caution">
    <text evidence="4">The sequence shown here is derived from an EMBL/GenBank/DDBJ whole genome shotgun (WGS) entry which is preliminary data.</text>
</comment>
<feature type="domain" description="FERM" evidence="2">
    <location>
        <begin position="355"/>
        <end position="659"/>
    </location>
</feature>
<protein>
    <recommendedName>
        <fullName evidence="6">Tyrosine-protein phosphatase non-receptor type 13</fullName>
    </recommendedName>
</protein>
<dbReference type="CDD" id="cd00136">
    <property type="entry name" value="PDZ_canonical"/>
    <property type="match status" value="1"/>
</dbReference>
<feature type="compositionally biased region" description="Polar residues" evidence="1">
    <location>
        <begin position="203"/>
        <end position="219"/>
    </location>
</feature>
<organism evidence="4 5">
    <name type="scientific">Cherax quadricarinatus</name>
    <name type="common">Australian red claw crayfish</name>
    <dbReference type="NCBI Taxonomy" id="27406"/>
    <lineage>
        <taxon>Eukaryota</taxon>
        <taxon>Metazoa</taxon>
        <taxon>Ecdysozoa</taxon>
        <taxon>Arthropoda</taxon>
        <taxon>Crustacea</taxon>
        <taxon>Multicrustacea</taxon>
        <taxon>Malacostraca</taxon>
        <taxon>Eumalacostraca</taxon>
        <taxon>Eucarida</taxon>
        <taxon>Decapoda</taxon>
        <taxon>Pleocyemata</taxon>
        <taxon>Astacidea</taxon>
        <taxon>Parastacoidea</taxon>
        <taxon>Parastacidae</taxon>
        <taxon>Cherax</taxon>
    </lineage>
</organism>
<feature type="compositionally biased region" description="Pro residues" evidence="1">
    <location>
        <begin position="45"/>
        <end position="55"/>
    </location>
</feature>
<dbReference type="InterPro" id="IPR000299">
    <property type="entry name" value="FERM_domain"/>
</dbReference>
<dbReference type="PROSITE" id="PS50106">
    <property type="entry name" value="PDZ"/>
    <property type="match status" value="1"/>
</dbReference>
<dbReference type="GO" id="GO:0071944">
    <property type="term" value="C:cell periphery"/>
    <property type="evidence" value="ECO:0007669"/>
    <property type="project" value="UniProtKB-ARBA"/>
</dbReference>
<dbReference type="SUPFAM" id="SSF50156">
    <property type="entry name" value="PDZ domain-like"/>
    <property type="match status" value="1"/>
</dbReference>
<dbReference type="CDD" id="cd14473">
    <property type="entry name" value="FERM_B-lobe"/>
    <property type="match status" value="1"/>
</dbReference>
<dbReference type="Proteomes" id="UP001445076">
    <property type="component" value="Unassembled WGS sequence"/>
</dbReference>
<feature type="compositionally biased region" description="Polar residues" evidence="1">
    <location>
        <begin position="830"/>
        <end position="840"/>
    </location>
</feature>
<dbReference type="InterPro" id="IPR035963">
    <property type="entry name" value="FERM_2"/>
</dbReference>
<feature type="region of interest" description="Disordered" evidence="1">
    <location>
        <begin position="203"/>
        <end position="223"/>
    </location>
</feature>
<dbReference type="PANTHER" id="PTHR46900:SF2">
    <property type="entry name" value="TYROSINE-PROTEIN PHOSPHATASE NON-RECEPTOR TYPE 13"/>
    <property type="match status" value="1"/>
</dbReference>